<evidence type="ECO:0000256" key="1">
    <source>
        <dbReference type="SAM" id="SignalP"/>
    </source>
</evidence>
<proteinExistence type="predicted"/>
<dbReference type="AlphaFoldDB" id="A0A8H4ZRF5"/>
<evidence type="ECO:0000313" key="3">
    <source>
        <dbReference type="Proteomes" id="UP000558688"/>
    </source>
</evidence>
<gene>
    <name evidence="2" type="ORF">FOXYS1_14838</name>
</gene>
<sequence length="338" mass="38315">MKLSAGVLLVTLAFGQTSPVSASEQEAGFTQLQSRGTAYDVLSSYAEDLILKPVLSELGIKYFLPQSTQVVDLSQKALTAIANIMDEAIQESWFSRDKTKVSILVQNSRDYTRNNGTEQQISSSLAIARDYHEEANLIFNYLSLYGLQAAPSAQTILGLYILFKKEEVALTRDLDVMAHTNNHLIKFEGFKQRLDEMTVQLKGYGSQFKNLPNQLFRTRTKESGEYPCPGCICKKKSHIAYFESRPNPSAPWKTVHKLEQKWPYCGKRPSSKINRHKQIIQKEADDAKEKYFTEKRDAFLTSGYDTLVSSVEDIRTWDVDRLMNSLFVQDHLGEENGS</sequence>
<comment type="caution">
    <text evidence="2">The sequence shown here is derived from an EMBL/GenBank/DDBJ whole genome shotgun (WGS) entry which is preliminary data.</text>
</comment>
<dbReference type="EMBL" id="JAAFOW010003601">
    <property type="protein sequence ID" value="KAF5250861.1"/>
    <property type="molecule type" value="Genomic_DNA"/>
</dbReference>
<dbReference type="Proteomes" id="UP000558688">
    <property type="component" value="Unassembled WGS sequence"/>
</dbReference>
<evidence type="ECO:0000313" key="2">
    <source>
        <dbReference type="EMBL" id="KAF5250861.1"/>
    </source>
</evidence>
<reference evidence="2" key="1">
    <citation type="submission" date="2020-02" db="EMBL/GenBank/DDBJ databases">
        <title>Identification and distribution of gene clusters putatively required for synthesis of sphingolipid metabolism inhibitors in phylogenetically diverse species of the filamentous fungus Fusarium.</title>
        <authorList>
            <person name="Kim H.-S."/>
            <person name="Busman M."/>
            <person name="Brown D.W."/>
            <person name="Divon H."/>
            <person name="Uhlig S."/>
            <person name="Proctor R.H."/>
        </authorList>
    </citation>
    <scope>NUCLEOTIDE SEQUENCE [LARGE SCALE GENOMIC DNA]</scope>
    <source>
        <strain evidence="2">NRRL 39464</strain>
    </source>
</reference>
<accession>A0A8H4ZRF5</accession>
<name>A0A8H4ZRF5_FUSOX</name>
<feature type="chain" id="PRO_5034224353" evidence="1">
    <location>
        <begin position="23"/>
        <end position="338"/>
    </location>
</feature>
<feature type="signal peptide" evidence="1">
    <location>
        <begin position="1"/>
        <end position="22"/>
    </location>
</feature>
<organism evidence="2 3">
    <name type="scientific">Fusarium oxysporum</name>
    <name type="common">Fusarium vascular wilt</name>
    <dbReference type="NCBI Taxonomy" id="5507"/>
    <lineage>
        <taxon>Eukaryota</taxon>
        <taxon>Fungi</taxon>
        <taxon>Dikarya</taxon>
        <taxon>Ascomycota</taxon>
        <taxon>Pezizomycotina</taxon>
        <taxon>Sordariomycetes</taxon>
        <taxon>Hypocreomycetidae</taxon>
        <taxon>Hypocreales</taxon>
        <taxon>Nectriaceae</taxon>
        <taxon>Fusarium</taxon>
        <taxon>Fusarium oxysporum species complex</taxon>
    </lineage>
</organism>
<keyword evidence="1" id="KW-0732">Signal</keyword>
<protein>
    <submittedName>
        <fullName evidence="2">Uncharacterized protein</fullName>
    </submittedName>
</protein>